<dbReference type="PROSITE" id="PS51257">
    <property type="entry name" value="PROKAR_LIPOPROTEIN"/>
    <property type="match status" value="1"/>
</dbReference>
<dbReference type="RefSeq" id="WP_108851541.1">
    <property type="nucleotide sequence ID" value="NZ_OMOQ01000001.1"/>
</dbReference>
<proteinExistence type="predicted"/>
<keyword evidence="2" id="KW-1185">Reference proteome</keyword>
<sequence length="216" mass="22580">MPRYASFLLPVALTACTAIFRDDFEADPAGSAPLANPAGAPADSLTFAEGPGAVSVTTALPLEGEQSLRIDGPSSRTAPRVIMYAAPIFDQTKPVFLSWSGRMGSGAQVEINIWVDFDKFPLRLNFEQGLVYANGNSIGSYSGTGEHAVFVSLNPVTDQWGVSLSGAADSGGGVAGAFPDADDFPGSHVGIAVQLLNATGPTGYWMDDVRISHWQG</sequence>
<evidence type="ECO:0000313" key="2">
    <source>
        <dbReference type="Proteomes" id="UP000244924"/>
    </source>
</evidence>
<dbReference type="Proteomes" id="UP000244924">
    <property type="component" value="Unassembled WGS sequence"/>
</dbReference>
<organism evidence="1 2">
    <name type="scientific">Albidovulum aquaemixtae</name>
    <dbReference type="NCBI Taxonomy" id="1542388"/>
    <lineage>
        <taxon>Bacteria</taxon>
        <taxon>Pseudomonadati</taxon>
        <taxon>Pseudomonadota</taxon>
        <taxon>Alphaproteobacteria</taxon>
        <taxon>Rhodobacterales</taxon>
        <taxon>Paracoccaceae</taxon>
        <taxon>Albidovulum</taxon>
    </lineage>
</organism>
<dbReference type="EMBL" id="OMOQ01000001">
    <property type="protein sequence ID" value="SPH17059.1"/>
    <property type="molecule type" value="Genomic_DNA"/>
</dbReference>
<accession>A0A2R8B323</accession>
<dbReference type="AlphaFoldDB" id="A0A2R8B323"/>
<gene>
    <name evidence="1" type="ORF">DEA8626_00573</name>
</gene>
<protein>
    <submittedName>
        <fullName evidence="1">Uncharacterized protein</fullName>
    </submittedName>
</protein>
<reference evidence="1 2" key="1">
    <citation type="submission" date="2018-03" db="EMBL/GenBank/DDBJ databases">
        <authorList>
            <person name="Keele B.F."/>
        </authorList>
    </citation>
    <scope>NUCLEOTIDE SEQUENCE [LARGE SCALE GENOMIC DNA]</scope>
    <source>
        <strain evidence="1 2">CECT 8626</strain>
    </source>
</reference>
<name>A0A2R8B323_9RHOB</name>
<evidence type="ECO:0000313" key="1">
    <source>
        <dbReference type="EMBL" id="SPH17059.1"/>
    </source>
</evidence>